<gene>
    <name evidence="2" type="ORF">ABS311_20765</name>
</gene>
<proteinExistence type="predicted"/>
<dbReference type="RefSeq" id="WP_350403327.1">
    <property type="nucleotide sequence ID" value="NZ_JBELOE010000287.1"/>
</dbReference>
<keyword evidence="3" id="KW-1185">Reference proteome</keyword>
<dbReference type="SMART" id="SM00331">
    <property type="entry name" value="PP2C_SIG"/>
    <property type="match status" value="1"/>
</dbReference>
<comment type="caution">
    <text evidence="2">The sequence shown here is derived from an EMBL/GenBank/DDBJ whole genome shotgun (WGS) entry which is preliminary data.</text>
</comment>
<organism evidence="2 3">
    <name type="scientific">Catenovulum sediminis</name>
    <dbReference type="NCBI Taxonomy" id="1740262"/>
    <lineage>
        <taxon>Bacteria</taxon>
        <taxon>Pseudomonadati</taxon>
        <taxon>Pseudomonadota</taxon>
        <taxon>Gammaproteobacteria</taxon>
        <taxon>Alteromonadales</taxon>
        <taxon>Alteromonadaceae</taxon>
        <taxon>Catenovulum</taxon>
    </lineage>
</organism>
<evidence type="ECO:0000313" key="2">
    <source>
        <dbReference type="EMBL" id="MER2494313.1"/>
    </source>
</evidence>
<dbReference type="InterPro" id="IPR001932">
    <property type="entry name" value="PPM-type_phosphatase-like_dom"/>
</dbReference>
<name>A0ABV1RMZ8_9ALTE</name>
<protein>
    <submittedName>
        <fullName evidence="2">SpoIIE family protein phosphatase</fullName>
    </submittedName>
</protein>
<dbReference type="Gene3D" id="3.60.40.10">
    <property type="entry name" value="PPM-type phosphatase domain"/>
    <property type="match status" value="1"/>
</dbReference>
<dbReference type="Proteomes" id="UP001467690">
    <property type="component" value="Unassembled WGS sequence"/>
</dbReference>
<dbReference type="EMBL" id="JBELOE010000287">
    <property type="protein sequence ID" value="MER2494313.1"/>
    <property type="molecule type" value="Genomic_DNA"/>
</dbReference>
<dbReference type="PANTHER" id="PTHR35801">
    <property type="entry name" value="PHOSPHOSERINE PHOSPHATASE RSBX"/>
    <property type="match status" value="1"/>
</dbReference>
<evidence type="ECO:0000313" key="3">
    <source>
        <dbReference type="Proteomes" id="UP001467690"/>
    </source>
</evidence>
<reference evidence="2 3" key="1">
    <citation type="submission" date="2024-06" db="EMBL/GenBank/DDBJ databases">
        <authorList>
            <person name="Chen R.Y."/>
        </authorList>
    </citation>
    <scope>NUCLEOTIDE SEQUENCE [LARGE SCALE GENOMIC DNA]</scope>
    <source>
        <strain evidence="2 3">D2</strain>
    </source>
</reference>
<feature type="domain" description="PPM-type phosphatase" evidence="1">
    <location>
        <begin position="3"/>
        <end position="193"/>
    </location>
</feature>
<dbReference type="InterPro" id="IPR036457">
    <property type="entry name" value="PPM-type-like_dom_sf"/>
</dbReference>
<dbReference type="InterPro" id="IPR039248">
    <property type="entry name" value="Ptase_RsbX"/>
</dbReference>
<accession>A0ABV1RMZ8</accession>
<dbReference type="Pfam" id="PF07228">
    <property type="entry name" value="SpoIIE"/>
    <property type="match status" value="1"/>
</dbReference>
<dbReference type="SUPFAM" id="SSF81606">
    <property type="entry name" value="PP2C-like"/>
    <property type="match status" value="1"/>
</dbReference>
<evidence type="ECO:0000259" key="1">
    <source>
        <dbReference type="SMART" id="SM00331"/>
    </source>
</evidence>
<sequence length="193" mass="20948">MLEVGTGVREMAGEAVSGDQAGYWYLAHGDLLACLVDGLGHGESAFQAANQCLATVEQIHTHPISEILQVCNEELRNTRGVAIGLALIQPENNQLKYCGVGNIRATITGHHLRKLVSIGGILGCEPKVQRPILTVPFEIGKDSFVLCSDGMSADMPHSMYQCKPLYPNLNTLIDELLCQWASLNDDASMMIVR</sequence>
<dbReference type="PANTHER" id="PTHR35801:SF1">
    <property type="entry name" value="PHOSPHOSERINE PHOSPHATASE RSBX"/>
    <property type="match status" value="1"/>
</dbReference>